<proteinExistence type="predicted"/>
<evidence type="ECO:0000256" key="1">
    <source>
        <dbReference type="SAM" id="MobiDB-lite"/>
    </source>
</evidence>
<protein>
    <submittedName>
        <fullName evidence="2">Uncharacterized protein</fullName>
    </submittedName>
</protein>
<comment type="caution">
    <text evidence="2">The sequence shown here is derived from an EMBL/GenBank/DDBJ whole genome shotgun (WGS) entry which is preliminary data.</text>
</comment>
<feature type="region of interest" description="Disordered" evidence="1">
    <location>
        <begin position="13"/>
        <end position="48"/>
    </location>
</feature>
<gene>
    <name evidence="2" type="ORF">Adt_40173</name>
</gene>
<sequence length="120" mass="13313">MEDNVNVEEILLEAEDEGPASVGATTFDEEKIIPPECNLSGSDNEVDDDGFLYDTNANERVAVGLNTDPTIELEAASVDELGSDNGYCPIEEELFTDYSSSEENNYRFPIYDAEKEKYDP</sequence>
<accession>A0ABD1Q763</accession>
<evidence type="ECO:0000313" key="2">
    <source>
        <dbReference type="EMBL" id="KAL2472037.1"/>
    </source>
</evidence>
<organism evidence="2 3">
    <name type="scientific">Abeliophyllum distichum</name>
    <dbReference type="NCBI Taxonomy" id="126358"/>
    <lineage>
        <taxon>Eukaryota</taxon>
        <taxon>Viridiplantae</taxon>
        <taxon>Streptophyta</taxon>
        <taxon>Embryophyta</taxon>
        <taxon>Tracheophyta</taxon>
        <taxon>Spermatophyta</taxon>
        <taxon>Magnoliopsida</taxon>
        <taxon>eudicotyledons</taxon>
        <taxon>Gunneridae</taxon>
        <taxon>Pentapetalae</taxon>
        <taxon>asterids</taxon>
        <taxon>lamiids</taxon>
        <taxon>Lamiales</taxon>
        <taxon>Oleaceae</taxon>
        <taxon>Forsythieae</taxon>
        <taxon>Abeliophyllum</taxon>
    </lineage>
</organism>
<dbReference type="Proteomes" id="UP001604336">
    <property type="component" value="Unassembled WGS sequence"/>
</dbReference>
<keyword evidence="3" id="KW-1185">Reference proteome</keyword>
<reference evidence="3" key="1">
    <citation type="submission" date="2024-07" db="EMBL/GenBank/DDBJ databases">
        <title>Two chromosome-level genome assemblies of Korean endemic species Abeliophyllum distichum and Forsythia ovata (Oleaceae).</title>
        <authorList>
            <person name="Jang H."/>
        </authorList>
    </citation>
    <scope>NUCLEOTIDE SEQUENCE [LARGE SCALE GENOMIC DNA]</scope>
</reference>
<dbReference type="AlphaFoldDB" id="A0ABD1Q763"/>
<evidence type="ECO:0000313" key="3">
    <source>
        <dbReference type="Proteomes" id="UP001604336"/>
    </source>
</evidence>
<dbReference type="EMBL" id="JBFOLK010000012">
    <property type="protein sequence ID" value="KAL2472037.1"/>
    <property type="molecule type" value="Genomic_DNA"/>
</dbReference>
<name>A0ABD1Q763_9LAMI</name>